<evidence type="ECO:0000256" key="2">
    <source>
        <dbReference type="ARBA" id="ARBA00004613"/>
    </source>
</evidence>
<evidence type="ECO:0000256" key="4">
    <source>
        <dbReference type="ARBA" id="ARBA00022525"/>
    </source>
</evidence>
<evidence type="ECO:0000256" key="6">
    <source>
        <dbReference type="ARBA" id="ARBA00022801"/>
    </source>
</evidence>
<comment type="subcellular location">
    <subcellularLocation>
        <location evidence="2">Secreted</location>
    </subcellularLocation>
</comment>
<evidence type="ECO:0000313" key="9">
    <source>
        <dbReference type="EMBL" id="MFC7330161.1"/>
    </source>
</evidence>
<feature type="chain" id="PRO_5046832748" description="non-reducing end alpha-L-arabinofuranosidase" evidence="8">
    <location>
        <begin position="30"/>
        <end position="349"/>
    </location>
</feature>
<dbReference type="PANTHER" id="PTHR40631">
    <property type="entry name" value="ALPHA-L-ARABINOFURANOSIDASE AXHA-2-RELATED"/>
    <property type="match status" value="1"/>
</dbReference>
<evidence type="ECO:0000256" key="7">
    <source>
        <dbReference type="ARBA" id="ARBA00023295"/>
    </source>
</evidence>
<gene>
    <name evidence="9" type="ORF">ACFQRF_20730</name>
</gene>
<evidence type="ECO:0000256" key="1">
    <source>
        <dbReference type="ARBA" id="ARBA00001462"/>
    </source>
</evidence>
<dbReference type="GO" id="GO:0016787">
    <property type="term" value="F:hydrolase activity"/>
    <property type="evidence" value="ECO:0007669"/>
    <property type="project" value="UniProtKB-KW"/>
</dbReference>
<name>A0ABW2KLN0_9ACTN</name>
<keyword evidence="7" id="KW-0326">Glycosidase</keyword>
<evidence type="ECO:0000256" key="8">
    <source>
        <dbReference type="SAM" id="SignalP"/>
    </source>
</evidence>
<comment type="catalytic activity">
    <reaction evidence="1">
        <text>Hydrolysis of terminal non-reducing alpha-L-arabinofuranoside residues in alpha-L-arabinosides.</text>
        <dbReference type="EC" id="3.2.1.55"/>
    </reaction>
</comment>
<dbReference type="CDD" id="cd08987">
    <property type="entry name" value="GH62"/>
    <property type="match status" value="1"/>
</dbReference>
<dbReference type="RefSeq" id="WP_379872797.1">
    <property type="nucleotide sequence ID" value="NZ_JBHTBH010000010.1"/>
</dbReference>
<dbReference type="PANTHER" id="PTHR40631:SF2">
    <property type="entry name" value="ALPHA-L-ARABINOFURANOSIDASE"/>
    <property type="match status" value="1"/>
</dbReference>
<evidence type="ECO:0000313" key="10">
    <source>
        <dbReference type="Proteomes" id="UP001596540"/>
    </source>
</evidence>
<dbReference type="Gene3D" id="2.115.10.20">
    <property type="entry name" value="Glycosyl hydrolase domain, family 43"/>
    <property type="match status" value="1"/>
</dbReference>
<dbReference type="InterPro" id="IPR005193">
    <property type="entry name" value="GH62_arabinosidase"/>
</dbReference>
<organism evidence="9 10">
    <name type="scientific">Marinactinospora rubrisoli</name>
    <dbReference type="NCBI Taxonomy" id="2715399"/>
    <lineage>
        <taxon>Bacteria</taxon>
        <taxon>Bacillati</taxon>
        <taxon>Actinomycetota</taxon>
        <taxon>Actinomycetes</taxon>
        <taxon>Streptosporangiales</taxon>
        <taxon>Nocardiopsidaceae</taxon>
        <taxon>Marinactinospora</taxon>
    </lineage>
</organism>
<comment type="caution">
    <text evidence="9">The sequence shown here is derived from an EMBL/GenBank/DDBJ whole genome shotgun (WGS) entry which is preliminary data.</text>
</comment>
<feature type="signal peptide" evidence="8">
    <location>
        <begin position="1"/>
        <end position="29"/>
    </location>
</feature>
<dbReference type="InterPro" id="IPR023296">
    <property type="entry name" value="Glyco_hydro_beta-prop_sf"/>
</dbReference>
<evidence type="ECO:0000256" key="3">
    <source>
        <dbReference type="ARBA" id="ARBA00012670"/>
    </source>
</evidence>
<reference evidence="10" key="1">
    <citation type="journal article" date="2019" name="Int. J. Syst. Evol. Microbiol.">
        <title>The Global Catalogue of Microorganisms (GCM) 10K type strain sequencing project: providing services to taxonomists for standard genome sequencing and annotation.</title>
        <authorList>
            <consortium name="The Broad Institute Genomics Platform"/>
            <consortium name="The Broad Institute Genome Sequencing Center for Infectious Disease"/>
            <person name="Wu L."/>
            <person name="Ma J."/>
        </authorList>
    </citation>
    <scope>NUCLEOTIDE SEQUENCE [LARGE SCALE GENOMIC DNA]</scope>
    <source>
        <strain evidence="10">CGMCC 4.7382</strain>
    </source>
</reference>
<proteinExistence type="predicted"/>
<sequence length="349" mass="38330">MTAPRRRHGVAALAAVAVLSSTTLAPAEAATALPTEFQWSSSDVLISPQPDAQHDIVSIKDPTVVHHDGRWHVFATTADTAGSWSLTYTAFETWEEAATAPQRHLDTTPIGPGYRAAPQVFYFAPQQTWYLVFQSPMPTYSTTTDISDPDSWSAPRTFQDEVPPIVEENRGDGTWLDFWVICDTANCYLFSSDDNGHLYRARTSVADFPEGFTDTRIALEDSRFALFEASNVYQVADSGEYLLLVEAIGATGRRYFRSWTSDAIDGAWTPLAATENAPFAGAANVTFPGGRWTEDISHGEMVRAGIDQTMRIDPCGLRYLYQGMDPASSGDYSQLPWRLGLLTQTGSGC</sequence>
<dbReference type="SUPFAM" id="SSF75005">
    <property type="entry name" value="Arabinanase/levansucrase/invertase"/>
    <property type="match status" value="1"/>
</dbReference>
<dbReference type="EMBL" id="JBHTBH010000010">
    <property type="protein sequence ID" value="MFC7330161.1"/>
    <property type="molecule type" value="Genomic_DNA"/>
</dbReference>
<keyword evidence="10" id="KW-1185">Reference proteome</keyword>
<dbReference type="Proteomes" id="UP001596540">
    <property type="component" value="Unassembled WGS sequence"/>
</dbReference>
<keyword evidence="6 9" id="KW-0378">Hydrolase</keyword>
<dbReference type="EC" id="3.2.1.55" evidence="3"/>
<evidence type="ECO:0000256" key="5">
    <source>
        <dbReference type="ARBA" id="ARBA00022729"/>
    </source>
</evidence>
<accession>A0ABW2KLN0</accession>
<keyword evidence="4" id="KW-0964">Secreted</keyword>
<keyword evidence="5 8" id="KW-0732">Signal</keyword>
<dbReference type="Pfam" id="PF03664">
    <property type="entry name" value="Glyco_hydro_62"/>
    <property type="match status" value="1"/>
</dbReference>
<protein>
    <recommendedName>
        <fullName evidence="3">non-reducing end alpha-L-arabinofuranosidase</fullName>
        <ecNumber evidence="3">3.2.1.55</ecNumber>
    </recommendedName>
</protein>